<comment type="similarity">
    <text evidence="1">Belongs to the iron/ascorbate-dependent oxidoreductase family.</text>
</comment>
<sequence length="225" mass="24554">MPDLVMLNRLAASRLLRRVLDRDLVLAVAARVRQSACRRGWLKEDGRVSARMHGTRLAADDPDYVAFLAEILSLPEVDALRSDRSLRSAVAEASGQSLEPLRADICRITFPGEPGGTPAHQDAWYCKVPRLWIAWIPLVACSRRLGTLEIADRELPLAAHDENGLAGDLRTTWCPASCGPGDVLLFSGLTPHRSLPNRSAERPRLSLDLRFGEATSQGESGVTAA</sequence>
<accession>A0ABT3QVG0</accession>
<dbReference type="Gene3D" id="2.60.120.620">
    <property type="entry name" value="q2cbj1_9rhob like domain"/>
    <property type="match status" value="1"/>
</dbReference>
<dbReference type="PROSITE" id="PS51471">
    <property type="entry name" value="FE2OG_OXY"/>
    <property type="match status" value="1"/>
</dbReference>
<keyword evidence="3" id="KW-0223">Dioxygenase</keyword>
<feature type="domain" description="Fe2OG dioxygenase" evidence="2">
    <location>
        <begin position="97"/>
        <end position="213"/>
    </location>
</feature>
<keyword evidence="1" id="KW-0560">Oxidoreductase</keyword>
<dbReference type="Proteomes" id="UP001300261">
    <property type="component" value="Unassembled WGS sequence"/>
</dbReference>
<gene>
    <name evidence="3" type="ORF">ON753_00605</name>
</gene>
<keyword evidence="4" id="KW-1185">Reference proteome</keyword>
<protein>
    <submittedName>
        <fullName evidence="3">Phytanoyl-CoA dioxygenase family protein</fullName>
    </submittedName>
</protein>
<evidence type="ECO:0000313" key="4">
    <source>
        <dbReference type="Proteomes" id="UP001300261"/>
    </source>
</evidence>
<evidence type="ECO:0000256" key="1">
    <source>
        <dbReference type="RuleBase" id="RU003682"/>
    </source>
</evidence>
<keyword evidence="1" id="KW-0408">Iron</keyword>
<reference evidence="3 4" key="1">
    <citation type="journal article" date="2016" name="Int. J. Syst. Evol. Microbiol.">
        <title>Labrenzia salina sp. nov., isolated from the rhizosphere of the halophyte Arthrocnemum macrostachyum.</title>
        <authorList>
            <person name="Camacho M."/>
            <person name="Redondo-Gomez S."/>
            <person name="Rodriguez-Llorente I."/>
            <person name="Rohde M."/>
            <person name="Sproer C."/>
            <person name="Schumann P."/>
            <person name="Klenk H.P."/>
            <person name="Montero-Calasanz M.D.C."/>
        </authorList>
    </citation>
    <scope>NUCLEOTIDE SEQUENCE [LARGE SCALE GENOMIC DNA]</scope>
    <source>
        <strain evidence="3 4">DSM 29163</strain>
    </source>
</reference>
<evidence type="ECO:0000313" key="3">
    <source>
        <dbReference type="EMBL" id="MCX2720910.1"/>
    </source>
</evidence>
<dbReference type="Pfam" id="PF05721">
    <property type="entry name" value="PhyH"/>
    <property type="match status" value="1"/>
</dbReference>
<evidence type="ECO:0000259" key="2">
    <source>
        <dbReference type="PROSITE" id="PS51471"/>
    </source>
</evidence>
<dbReference type="InterPro" id="IPR008775">
    <property type="entry name" value="Phytyl_CoA_dOase-like"/>
</dbReference>
<dbReference type="SUPFAM" id="SSF51197">
    <property type="entry name" value="Clavaminate synthase-like"/>
    <property type="match status" value="1"/>
</dbReference>
<dbReference type="InterPro" id="IPR005123">
    <property type="entry name" value="Oxoglu/Fe-dep_dioxygenase_dom"/>
</dbReference>
<proteinExistence type="inferred from homology"/>
<dbReference type="RefSeq" id="WP_265960606.1">
    <property type="nucleotide sequence ID" value="NZ_JAPEVI010000001.1"/>
</dbReference>
<keyword evidence="1" id="KW-0479">Metal-binding</keyword>
<dbReference type="GO" id="GO:0051213">
    <property type="term" value="F:dioxygenase activity"/>
    <property type="evidence" value="ECO:0007669"/>
    <property type="project" value="UniProtKB-KW"/>
</dbReference>
<dbReference type="EMBL" id="JAPEVI010000001">
    <property type="protein sequence ID" value="MCX2720910.1"/>
    <property type="molecule type" value="Genomic_DNA"/>
</dbReference>
<organism evidence="3 4">
    <name type="scientific">Roseibium salinum</name>
    <dbReference type="NCBI Taxonomy" id="1604349"/>
    <lineage>
        <taxon>Bacteria</taxon>
        <taxon>Pseudomonadati</taxon>
        <taxon>Pseudomonadota</taxon>
        <taxon>Alphaproteobacteria</taxon>
        <taxon>Hyphomicrobiales</taxon>
        <taxon>Stappiaceae</taxon>
        <taxon>Roseibium</taxon>
    </lineage>
</organism>
<name>A0ABT3QVG0_9HYPH</name>
<comment type="caution">
    <text evidence="3">The sequence shown here is derived from an EMBL/GenBank/DDBJ whole genome shotgun (WGS) entry which is preliminary data.</text>
</comment>